<reference evidence="1 2" key="1">
    <citation type="submission" date="2009-12" db="EMBL/GenBank/DDBJ databases">
        <authorList>
            <person name="Lefebure T."/>
            <person name="Cornejo O.E."/>
            <person name="Pavinski Bitar P.D."/>
            <person name="Lang P."/>
            <person name="Stanhope M.J."/>
        </authorList>
    </citation>
    <scope>NUCLEOTIDE SEQUENCE [LARGE SCALE GENOMIC DNA]</scope>
    <source>
        <strain evidence="1 2">FA-1</strain>
    </source>
</reference>
<evidence type="ECO:0000313" key="1">
    <source>
        <dbReference type="EMBL" id="EJN95059.1"/>
    </source>
</evidence>
<organism evidence="1 2">
    <name type="scientific">Streptococcus ratti FA-1 = DSM 20564</name>
    <dbReference type="NCBI Taxonomy" id="699248"/>
    <lineage>
        <taxon>Bacteria</taxon>
        <taxon>Bacillati</taxon>
        <taxon>Bacillota</taxon>
        <taxon>Bacilli</taxon>
        <taxon>Lactobacillales</taxon>
        <taxon>Streptococcaceae</taxon>
        <taxon>Streptococcus</taxon>
    </lineage>
</organism>
<dbReference type="Proteomes" id="UP000007815">
    <property type="component" value="Unassembled WGS sequence"/>
</dbReference>
<dbReference type="EMBL" id="AJTZ01000002">
    <property type="protein sequence ID" value="EJN95059.1"/>
    <property type="molecule type" value="Genomic_DNA"/>
</dbReference>
<protein>
    <submittedName>
        <fullName evidence="1">Uncharacterized protein</fullName>
    </submittedName>
</protein>
<evidence type="ECO:0000313" key="2">
    <source>
        <dbReference type="Proteomes" id="UP000007815"/>
    </source>
</evidence>
<comment type="caution">
    <text evidence="1">The sequence shown here is derived from an EMBL/GenBank/DDBJ whole genome shotgun (WGS) entry which is preliminary data.</text>
</comment>
<sequence>MGNRRLSLLYNLQNLYNSRDVGSVDDQLSDYLIYNYQELRKDTFVNI</sequence>
<name>A0ABP2R163_STRRT</name>
<accession>A0ABP2R163</accession>
<gene>
    <name evidence="1" type="ORF">SRA_00108</name>
</gene>
<keyword evidence="2" id="KW-1185">Reference proteome</keyword>
<proteinExistence type="predicted"/>